<evidence type="ECO:0000256" key="1">
    <source>
        <dbReference type="SAM" id="Phobius"/>
    </source>
</evidence>
<dbReference type="AlphaFoldDB" id="A0A2H5PXP6"/>
<evidence type="ECO:0000313" key="2">
    <source>
        <dbReference type="EMBL" id="GAY57101.1"/>
    </source>
</evidence>
<name>A0A2H5PXP6_CITUN</name>
<keyword evidence="3" id="KW-1185">Reference proteome</keyword>
<gene>
    <name evidence="2" type="ORF">CUMW_176830</name>
</gene>
<feature type="transmembrane region" description="Helical" evidence="1">
    <location>
        <begin position="12"/>
        <end position="34"/>
    </location>
</feature>
<protein>
    <submittedName>
        <fullName evidence="2">Uncharacterized protein</fullName>
    </submittedName>
</protein>
<dbReference type="EMBL" id="BDQV01000153">
    <property type="protein sequence ID" value="GAY57101.1"/>
    <property type="molecule type" value="Genomic_DNA"/>
</dbReference>
<keyword evidence="1" id="KW-0472">Membrane</keyword>
<keyword evidence="1" id="KW-1133">Transmembrane helix</keyword>
<comment type="caution">
    <text evidence="2">The sequence shown here is derived from an EMBL/GenBank/DDBJ whole genome shotgun (WGS) entry which is preliminary data.</text>
</comment>
<evidence type="ECO:0000313" key="3">
    <source>
        <dbReference type="Proteomes" id="UP000236630"/>
    </source>
</evidence>
<dbReference type="Proteomes" id="UP000236630">
    <property type="component" value="Unassembled WGS sequence"/>
</dbReference>
<proteinExistence type="predicted"/>
<accession>A0A2H5PXP6</accession>
<organism evidence="2 3">
    <name type="scientific">Citrus unshiu</name>
    <name type="common">Satsuma mandarin</name>
    <name type="synonym">Citrus nobilis var. unshiu</name>
    <dbReference type="NCBI Taxonomy" id="55188"/>
    <lineage>
        <taxon>Eukaryota</taxon>
        <taxon>Viridiplantae</taxon>
        <taxon>Streptophyta</taxon>
        <taxon>Embryophyta</taxon>
        <taxon>Tracheophyta</taxon>
        <taxon>Spermatophyta</taxon>
        <taxon>Magnoliopsida</taxon>
        <taxon>eudicotyledons</taxon>
        <taxon>Gunneridae</taxon>
        <taxon>Pentapetalae</taxon>
        <taxon>rosids</taxon>
        <taxon>malvids</taxon>
        <taxon>Sapindales</taxon>
        <taxon>Rutaceae</taxon>
        <taxon>Aurantioideae</taxon>
        <taxon>Citrus</taxon>
    </lineage>
</organism>
<feature type="transmembrane region" description="Helical" evidence="1">
    <location>
        <begin position="81"/>
        <end position="105"/>
    </location>
</feature>
<sequence>MKIKFNCNSRIVHLFLLPITSFILYAVPVLEIMIEDSFINHLQTKKIHSCLSAWLVKHGLVHRSLGFDYKGIQTLQIKPEVWHFVAVILYYMWLQLFAFQMCLLCSTSWNASWYLSSYTNII</sequence>
<reference evidence="2 3" key="1">
    <citation type="journal article" date="2017" name="Front. Genet.">
        <title>Draft sequencing of the heterozygous diploid genome of Satsuma (Citrus unshiu Marc.) using a hybrid assembly approach.</title>
        <authorList>
            <person name="Shimizu T."/>
            <person name="Tanizawa Y."/>
            <person name="Mochizuki T."/>
            <person name="Nagasaki H."/>
            <person name="Yoshioka T."/>
            <person name="Toyoda A."/>
            <person name="Fujiyama A."/>
            <person name="Kaminuma E."/>
            <person name="Nakamura Y."/>
        </authorList>
    </citation>
    <scope>NUCLEOTIDE SEQUENCE [LARGE SCALE GENOMIC DNA]</scope>
    <source>
        <strain evidence="3">cv. Miyagawa wase</strain>
    </source>
</reference>
<dbReference type="STRING" id="55188.A0A2H5PXP6"/>
<keyword evidence="1" id="KW-0812">Transmembrane</keyword>